<dbReference type="Pfam" id="PF02739">
    <property type="entry name" value="5_3_exonuc_N"/>
    <property type="match status" value="1"/>
</dbReference>
<dbReference type="SUPFAM" id="SSF47807">
    <property type="entry name" value="5' to 3' exonuclease, C-terminal subdomain"/>
    <property type="match status" value="1"/>
</dbReference>
<keyword evidence="13 16" id="KW-0234">DNA repair</keyword>
<dbReference type="NCBIfam" id="TIGR00593">
    <property type="entry name" value="pola"/>
    <property type="match status" value="1"/>
</dbReference>
<dbReference type="InterPro" id="IPR043502">
    <property type="entry name" value="DNA/RNA_pol_sf"/>
</dbReference>
<keyword evidence="7" id="KW-0540">Nuclease</keyword>
<dbReference type="InterPro" id="IPR036397">
    <property type="entry name" value="RNaseH_sf"/>
</dbReference>
<evidence type="ECO:0000259" key="18">
    <source>
        <dbReference type="SMART" id="SM00475"/>
    </source>
</evidence>
<dbReference type="SUPFAM" id="SSF56672">
    <property type="entry name" value="DNA/RNA polymerases"/>
    <property type="match status" value="1"/>
</dbReference>
<dbReference type="FunFam" id="1.10.150.20:FF:000003">
    <property type="entry name" value="DNA polymerase I"/>
    <property type="match status" value="1"/>
</dbReference>
<evidence type="ECO:0000256" key="12">
    <source>
        <dbReference type="ARBA" id="ARBA00023125"/>
    </source>
</evidence>
<protein>
    <recommendedName>
        <fullName evidence="3 15">DNA polymerase I</fullName>
        <ecNumber evidence="2 15">2.7.7.7</ecNumber>
    </recommendedName>
</protein>
<gene>
    <name evidence="16 20" type="primary">polA</name>
    <name evidence="20" type="ORF">OM075_20225</name>
</gene>
<organism evidence="20 21">
    <name type="scientific">Plebeiibacterium sediminum</name>
    <dbReference type="NCBI Taxonomy" id="2992112"/>
    <lineage>
        <taxon>Bacteria</taxon>
        <taxon>Pseudomonadati</taxon>
        <taxon>Bacteroidota</taxon>
        <taxon>Bacteroidia</taxon>
        <taxon>Marinilabiliales</taxon>
        <taxon>Marinilabiliaceae</taxon>
        <taxon>Plebeiibacterium</taxon>
    </lineage>
</organism>
<keyword evidence="10 16" id="KW-0269">Exonuclease</keyword>
<keyword evidence="5 16" id="KW-0548">Nucleotidyltransferase</keyword>
<dbReference type="GO" id="GO:0006302">
    <property type="term" value="P:double-strand break repair"/>
    <property type="evidence" value="ECO:0007669"/>
    <property type="project" value="TreeGrafter"/>
</dbReference>
<dbReference type="FunFam" id="1.20.1060.10:FF:000001">
    <property type="entry name" value="DNA polymerase I"/>
    <property type="match status" value="1"/>
</dbReference>
<dbReference type="PANTHER" id="PTHR10133">
    <property type="entry name" value="DNA POLYMERASE I"/>
    <property type="match status" value="1"/>
</dbReference>
<dbReference type="Proteomes" id="UP001209229">
    <property type="component" value="Unassembled WGS sequence"/>
</dbReference>
<dbReference type="GO" id="GO:0006261">
    <property type="term" value="P:DNA-templated DNA replication"/>
    <property type="evidence" value="ECO:0007669"/>
    <property type="project" value="UniProtKB-UniRule"/>
</dbReference>
<dbReference type="SMART" id="SM00482">
    <property type="entry name" value="POLAc"/>
    <property type="match status" value="1"/>
</dbReference>
<dbReference type="PRINTS" id="PR00868">
    <property type="entry name" value="DNAPOLI"/>
</dbReference>
<dbReference type="InterPro" id="IPR002562">
    <property type="entry name" value="3'-5'_exonuclease_dom"/>
</dbReference>
<dbReference type="GO" id="GO:0003677">
    <property type="term" value="F:DNA binding"/>
    <property type="evidence" value="ECO:0007669"/>
    <property type="project" value="UniProtKB-UniRule"/>
</dbReference>
<evidence type="ECO:0000256" key="15">
    <source>
        <dbReference type="NCBIfam" id="TIGR00593"/>
    </source>
</evidence>
<dbReference type="Gene3D" id="3.30.70.370">
    <property type="match status" value="1"/>
</dbReference>
<keyword evidence="9 16" id="KW-0378">Hydrolase</keyword>
<dbReference type="EC" id="2.7.7.7" evidence="2 15"/>
<dbReference type="PANTHER" id="PTHR10133:SF27">
    <property type="entry name" value="DNA POLYMERASE NU"/>
    <property type="match status" value="1"/>
</dbReference>
<dbReference type="InterPro" id="IPR019760">
    <property type="entry name" value="DNA-dir_DNA_pol_A_CS"/>
</dbReference>
<dbReference type="CDD" id="cd09859">
    <property type="entry name" value="PIN_53EXO"/>
    <property type="match status" value="1"/>
</dbReference>
<evidence type="ECO:0000256" key="11">
    <source>
        <dbReference type="ARBA" id="ARBA00022932"/>
    </source>
</evidence>
<dbReference type="SUPFAM" id="SSF53098">
    <property type="entry name" value="Ribonuclease H-like"/>
    <property type="match status" value="1"/>
</dbReference>
<evidence type="ECO:0000256" key="2">
    <source>
        <dbReference type="ARBA" id="ARBA00012417"/>
    </source>
</evidence>
<comment type="function">
    <text evidence="16">In addition to polymerase activity, this DNA polymerase exhibits 3'-5' and 5'-3' exonuclease activity.</text>
</comment>
<dbReference type="Gene3D" id="3.30.420.10">
    <property type="entry name" value="Ribonuclease H-like superfamily/Ribonuclease H"/>
    <property type="match status" value="1"/>
</dbReference>
<comment type="caution">
    <text evidence="20">The sequence shown here is derived from an EMBL/GenBank/DDBJ whole genome shotgun (WGS) entry which is preliminary data.</text>
</comment>
<keyword evidence="6 16" id="KW-0235">DNA replication</keyword>
<dbReference type="GO" id="GO:0008409">
    <property type="term" value="F:5'-3' exonuclease activity"/>
    <property type="evidence" value="ECO:0007669"/>
    <property type="project" value="UniProtKB-UniRule"/>
</dbReference>
<dbReference type="GO" id="GO:0008408">
    <property type="term" value="F:3'-5' exonuclease activity"/>
    <property type="evidence" value="ECO:0007669"/>
    <property type="project" value="UniProtKB-UniRule"/>
</dbReference>
<dbReference type="RefSeq" id="WP_301192365.1">
    <property type="nucleotide sequence ID" value="NZ_JAPDPJ010000066.1"/>
</dbReference>
<evidence type="ECO:0000313" key="21">
    <source>
        <dbReference type="Proteomes" id="UP001209229"/>
    </source>
</evidence>
<dbReference type="InterPro" id="IPR029060">
    <property type="entry name" value="PIN-like_dom_sf"/>
</dbReference>
<dbReference type="Gene3D" id="1.10.150.20">
    <property type="entry name" value="5' to 3' exonuclease, C-terminal subdomain"/>
    <property type="match status" value="2"/>
</dbReference>
<evidence type="ECO:0000256" key="16">
    <source>
        <dbReference type="RuleBase" id="RU004460"/>
    </source>
</evidence>
<dbReference type="InterPro" id="IPR002421">
    <property type="entry name" value="5-3_exonuclease"/>
</dbReference>
<dbReference type="CDD" id="cd09898">
    <property type="entry name" value="H3TH_53EXO"/>
    <property type="match status" value="1"/>
</dbReference>
<dbReference type="CDD" id="cd08637">
    <property type="entry name" value="DNA_pol_A_pol_I_C"/>
    <property type="match status" value="1"/>
</dbReference>
<dbReference type="InterPro" id="IPR008918">
    <property type="entry name" value="HhH2"/>
</dbReference>
<name>A0AAE3M7W7_9BACT</name>
<evidence type="ECO:0000256" key="5">
    <source>
        <dbReference type="ARBA" id="ARBA00022695"/>
    </source>
</evidence>
<accession>A0AAE3M7W7</accession>
<proteinExistence type="inferred from homology"/>
<dbReference type="Pfam" id="PF00476">
    <property type="entry name" value="DNA_pol_A"/>
    <property type="match status" value="1"/>
</dbReference>
<dbReference type="NCBIfam" id="NF004397">
    <property type="entry name" value="PRK05755.1"/>
    <property type="match status" value="1"/>
</dbReference>
<dbReference type="InterPro" id="IPR002298">
    <property type="entry name" value="DNA_polymerase_A"/>
</dbReference>
<dbReference type="InterPro" id="IPR018320">
    <property type="entry name" value="DNA_polymerase_1"/>
</dbReference>
<sequence length="925" mass="104114">MSDKKTLFLLDAYALIYRAYYAFIRAPRINSKKLNTSAIYGFTNSLLEVLQKENPTHLAVAFDPAGPTFRHEMYEPYKAQREATPEDIKLAVPYIKQLLDALNIPVLEVMGYEADDVVGTVALMAEKAGFEVYMMTPDKDYAQLVSDHVKMYKPRSKGGGMDILGIPEVQEKFGIEEPDQVIDILALQGDAADNIPGCPGIGEKGAKDIISKYKSIKGIYEKIDEFKGKRKENLINFKEQIELSYTLATISRKVPIEFNEEDLKVCEPDKDKLFPLLEELEFKSMMPRFGAPAPTPAAAPAMQGDLFGQPQVTETPGITSTFKTINDVDHTYYLVDNEQAYASLAAELSVQKEYCFDTETTGLDAISAELVGISFSWKEHESYYVPIPEGKDKAQEIINRFKLVLEDKKILKIGQNLKYDILVLKKYDINVKGQIFDTMVAHHLALPGLKSSMDFMAETYLGYSPVKIEELIGKKGKNQLSFRQVEIEKAKEYAAEDADITLQLKKFLEPKLKESGLEDLFYQTEMPLLLVLAEMEATGVKLDVDELNAFAIKLKERIVTLEKDILEIAGKEFNIASPKQVGEILFEHLKIDAKAKKTKSGQYSTNEETLNKLKGKHEIVDKILDYRGLKKLLSTYVEALPALVNPQTGRIHTTYNQAMVVTGRLSSTNPNLQNIPIRDEDGREIRKAFITSDAEHVFLSADYSQVELRLMAHLSQDEHLLRAFNNGEDIHAATAAKIYKVPLEEVSADMRRKAKTANFGIIYGISAFGLAERLNISRSEAKELIDGYFENFPQVKEYMDKSIEIARDKGYVQTVFGRKRNLPDINSRNGVVRGMAERNAINAPIQGTAADIIKMAMVTIQKELDEQQLKSKMILQVHDELNFDVDKNELDQIKEIVKKGMENACELSVPLSVDMGIGSNWHEAH</sequence>
<keyword evidence="12 16" id="KW-0238">DNA-binding</keyword>
<dbReference type="EMBL" id="JAPDPJ010000066">
    <property type="protein sequence ID" value="MCW3788809.1"/>
    <property type="molecule type" value="Genomic_DNA"/>
</dbReference>
<feature type="domain" description="3'-5' exonuclease" evidence="17">
    <location>
        <begin position="332"/>
        <end position="513"/>
    </location>
</feature>
<feature type="domain" description="5'-3' exonuclease" evidence="18">
    <location>
        <begin position="4"/>
        <end position="266"/>
    </location>
</feature>
<evidence type="ECO:0000256" key="7">
    <source>
        <dbReference type="ARBA" id="ARBA00022722"/>
    </source>
</evidence>
<comment type="similarity">
    <text evidence="1 16">Belongs to the DNA polymerase type-A family.</text>
</comment>
<dbReference type="SUPFAM" id="SSF88723">
    <property type="entry name" value="PIN domain-like"/>
    <property type="match status" value="1"/>
</dbReference>
<evidence type="ECO:0000256" key="9">
    <source>
        <dbReference type="ARBA" id="ARBA00022801"/>
    </source>
</evidence>
<dbReference type="InterPro" id="IPR020046">
    <property type="entry name" value="5-3_exonucl_a-hlix_arch_N"/>
</dbReference>
<reference evidence="20" key="1">
    <citation type="submission" date="2022-10" db="EMBL/GenBank/DDBJ databases">
        <authorList>
            <person name="Yu W.X."/>
        </authorList>
    </citation>
    <scope>NUCLEOTIDE SEQUENCE</scope>
    <source>
        <strain evidence="20">AAT</strain>
    </source>
</reference>
<dbReference type="PROSITE" id="PS00447">
    <property type="entry name" value="DNA_POLYMERASE_A"/>
    <property type="match status" value="1"/>
</dbReference>
<evidence type="ECO:0000256" key="8">
    <source>
        <dbReference type="ARBA" id="ARBA00022763"/>
    </source>
</evidence>
<dbReference type="Gene3D" id="1.20.1060.10">
    <property type="entry name" value="Taq DNA Polymerase, Chain T, domain 4"/>
    <property type="match status" value="1"/>
</dbReference>
<evidence type="ECO:0000259" key="17">
    <source>
        <dbReference type="SMART" id="SM00474"/>
    </source>
</evidence>
<evidence type="ECO:0000256" key="4">
    <source>
        <dbReference type="ARBA" id="ARBA00022679"/>
    </source>
</evidence>
<dbReference type="AlphaFoldDB" id="A0AAE3M7W7"/>
<evidence type="ECO:0000313" key="20">
    <source>
        <dbReference type="EMBL" id="MCW3788809.1"/>
    </source>
</evidence>
<feature type="domain" description="DNA-directed DNA polymerase family A palm" evidence="19">
    <location>
        <begin position="682"/>
        <end position="889"/>
    </location>
</feature>
<evidence type="ECO:0000256" key="6">
    <source>
        <dbReference type="ARBA" id="ARBA00022705"/>
    </source>
</evidence>
<dbReference type="InterPro" id="IPR020045">
    <property type="entry name" value="DNA_polI_H3TH"/>
</dbReference>
<dbReference type="Pfam" id="PF01367">
    <property type="entry name" value="5_3_exonuc"/>
    <property type="match status" value="1"/>
</dbReference>
<keyword evidence="4 16" id="KW-0808">Transferase</keyword>
<evidence type="ECO:0000259" key="19">
    <source>
        <dbReference type="SMART" id="SM00482"/>
    </source>
</evidence>
<keyword evidence="21" id="KW-1185">Reference proteome</keyword>
<dbReference type="SMART" id="SM00474">
    <property type="entry name" value="35EXOc"/>
    <property type="match status" value="1"/>
</dbReference>
<dbReference type="Gene3D" id="3.40.50.1010">
    <property type="entry name" value="5'-nuclease"/>
    <property type="match status" value="1"/>
</dbReference>
<dbReference type="InterPro" id="IPR036279">
    <property type="entry name" value="5-3_exonuclease_C_sf"/>
</dbReference>
<dbReference type="SMART" id="SM00475">
    <property type="entry name" value="53EXOc"/>
    <property type="match status" value="1"/>
</dbReference>
<evidence type="ECO:0000256" key="14">
    <source>
        <dbReference type="ARBA" id="ARBA00049244"/>
    </source>
</evidence>
<dbReference type="GO" id="GO:0003887">
    <property type="term" value="F:DNA-directed DNA polymerase activity"/>
    <property type="evidence" value="ECO:0007669"/>
    <property type="project" value="UniProtKB-UniRule"/>
</dbReference>
<dbReference type="FunFam" id="1.10.150.20:FF:000002">
    <property type="entry name" value="DNA polymerase I"/>
    <property type="match status" value="1"/>
</dbReference>
<keyword evidence="8 16" id="KW-0227">DNA damage</keyword>
<keyword evidence="11 16" id="KW-0239">DNA-directed DNA polymerase</keyword>
<dbReference type="InterPro" id="IPR001098">
    <property type="entry name" value="DNA-dir_DNA_pol_A_palm_dom"/>
</dbReference>
<comment type="catalytic activity">
    <reaction evidence="14 16">
        <text>DNA(n) + a 2'-deoxyribonucleoside 5'-triphosphate = DNA(n+1) + diphosphate</text>
        <dbReference type="Rhea" id="RHEA:22508"/>
        <dbReference type="Rhea" id="RHEA-COMP:17339"/>
        <dbReference type="Rhea" id="RHEA-COMP:17340"/>
        <dbReference type="ChEBI" id="CHEBI:33019"/>
        <dbReference type="ChEBI" id="CHEBI:61560"/>
        <dbReference type="ChEBI" id="CHEBI:173112"/>
        <dbReference type="EC" id="2.7.7.7"/>
    </reaction>
</comment>
<dbReference type="SMART" id="SM00279">
    <property type="entry name" value="HhH2"/>
    <property type="match status" value="1"/>
</dbReference>
<evidence type="ECO:0000256" key="13">
    <source>
        <dbReference type="ARBA" id="ARBA00023204"/>
    </source>
</evidence>
<dbReference type="CDD" id="cd06139">
    <property type="entry name" value="DNA_polA_I_Ecoli_like_exo"/>
    <property type="match status" value="1"/>
</dbReference>
<dbReference type="InterPro" id="IPR012337">
    <property type="entry name" value="RNaseH-like_sf"/>
</dbReference>
<evidence type="ECO:0000256" key="10">
    <source>
        <dbReference type="ARBA" id="ARBA00022839"/>
    </source>
</evidence>
<evidence type="ECO:0000256" key="1">
    <source>
        <dbReference type="ARBA" id="ARBA00007705"/>
    </source>
</evidence>
<evidence type="ECO:0000256" key="3">
    <source>
        <dbReference type="ARBA" id="ARBA00020311"/>
    </source>
</evidence>
<dbReference type="Pfam" id="PF01612">
    <property type="entry name" value="DNA_pol_A_exo1"/>
    <property type="match status" value="1"/>
</dbReference>